<sequence>MTPPASTRPATQPRSDEVTRLLDGTYRKADDFDLSHFATSFELCNAALLENNHYDLIESKQAKKYVIRTERYKHNVHARLSLCFLLKIRDERLPLDTKTTWIPSPSIRAQFLHSSPASASVAYVAFYSEVEHGVSPVNSGQRITLTCNLFYMDVLQDKHGDGIVWVTGRQWDSNVVETDYIA</sequence>
<dbReference type="EMBL" id="JAUEPU010000038">
    <property type="protein sequence ID" value="KAK0489573.1"/>
    <property type="molecule type" value="Genomic_DNA"/>
</dbReference>
<evidence type="ECO:0000313" key="2">
    <source>
        <dbReference type="Proteomes" id="UP001175228"/>
    </source>
</evidence>
<evidence type="ECO:0000313" key="1">
    <source>
        <dbReference type="EMBL" id="KAK0489573.1"/>
    </source>
</evidence>
<dbReference type="AlphaFoldDB" id="A0AA39PS76"/>
<organism evidence="1 2">
    <name type="scientific">Armillaria luteobubalina</name>
    <dbReference type="NCBI Taxonomy" id="153913"/>
    <lineage>
        <taxon>Eukaryota</taxon>
        <taxon>Fungi</taxon>
        <taxon>Dikarya</taxon>
        <taxon>Basidiomycota</taxon>
        <taxon>Agaricomycotina</taxon>
        <taxon>Agaricomycetes</taxon>
        <taxon>Agaricomycetidae</taxon>
        <taxon>Agaricales</taxon>
        <taxon>Marasmiineae</taxon>
        <taxon>Physalacriaceae</taxon>
        <taxon>Armillaria</taxon>
    </lineage>
</organism>
<accession>A0AA39PS76</accession>
<name>A0AA39PS76_9AGAR</name>
<dbReference type="Proteomes" id="UP001175228">
    <property type="component" value="Unassembled WGS sequence"/>
</dbReference>
<reference evidence="1" key="1">
    <citation type="submission" date="2023-06" db="EMBL/GenBank/DDBJ databases">
        <authorList>
            <consortium name="Lawrence Berkeley National Laboratory"/>
            <person name="Ahrendt S."/>
            <person name="Sahu N."/>
            <person name="Indic B."/>
            <person name="Wong-Bajracharya J."/>
            <person name="Merenyi Z."/>
            <person name="Ke H.-M."/>
            <person name="Monk M."/>
            <person name="Kocsube S."/>
            <person name="Drula E."/>
            <person name="Lipzen A."/>
            <person name="Balint B."/>
            <person name="Henrissat B."/>
            <person name="Andreopoulos B."/>
            <person name="Martin F.M."/>
            <person name="Harder C.B."/>
            <person name="Rigling D."/>
            <person name="Ford K.L."/>
            <person name="Foster G.D."/>
            <person name="Pangilinan J."/>
            <person name="Papanicolaou A."/>
            <person name="Barry K."/>
            <person name="LaButti K."/>
            <person name="Viragh M."/>
            <person name="Koriabine M."/>
            <person name="Yan M."/>
            <person name="Riley R."/>
            <person name="Champramary S."/>
            <person name="Plett K.L."/>
            <person name="Tsai I.J."/>
            <person name="Slot J."/>
            <person name="Sipos G."/>
            <person name="Plett J."/>
            <person name="Nagy L.G."/>
            <person name="Grigoriev I.V."/>
        </authorList>
    </citation>
    <scope>NUCLEOTIDE SEQUENCE</scope>
    <source>
        <strain evidence="1">HWK02</strain>
    </source>
</reference>
<evidence type="ECO:0008006" key="3">
    <source>
        <dbReference type="Google" id="ProtNLM"/>
    </source>
</evidence>
<comment type="caution">
    <text evidence="1">The sequence shown here is derived from an EMBL/GenBank/DDBJ whole genome shotgun (WGS) entry which is preliminary data.</text>
</comment>
<keyword evidence="2" id="KW-1185">Reference proteome</keyword>
<proteinExistence type="predicted"/>
<protein>
    <recommendedName>
        <fullName evidence="3">Prolyl 4-hydroxylase alpha subunit Fe(2+) 2OG dioxygenase domain-containing protein</fullName>
    </recommendedName>
</protein>
<gene>
    <name evidence="1" type="ORF">EDD18DRAFT_1335027</name>
</gene>